<dbReference type="Proteomes" id="UP000013200">
    <property type="component" value="Unassembled WGS sequence"/>
</dbReference>
<evidence type="ECO:0000313" key="1">
    <source>
        <dbReference type="EMBL" id="ENX38643.1"/>
    </source>
</evidence>
<accession>N9PYR6</accession>
<dbReference type="Proteomes" id="UP000652691">
    <property type="component" value="Unassembled WGS sequence"/>
</dbReference>
<dbReference type="EMBL" id="BMDA01000001">
    <property type="protein sequence ID" value="GGH35010.1"/>
    <property type="molecule type" value="Genomic_DNA"/>
</dbReference>
<reference evidence="2" key="3">
    <citation type="submission" date="2024-03" db="EMBL/GenBank/DDBJ databases">
        <authorList>
            <person name="Sun Q."/>
            <person name="Sedlacek I."/>
        </authorList>
    </citation>
    <scope>NUCLEOTIDE SEQUENCE</scope>
    <source>
        <strain evidence="2">CCM 8635</strain>
    </source>
</reference>
<comment type="caution">
    <text evidence="1">The sequence shown here is derived from an EMBL/GenBank/DDBJ whole genome shotgun (WGS) entry which is preliminary data.</text>
</comment>
<protein>
    <submittedName>
        <fullName evidence="1">Uncharacterized protein</fullName>
    </submittedName>
</protein>
<evidence type="ECO:0000313" key="3">
    <source>
        <dbReference type="Proteomes" id="UP000013200"/>
    </source>
</evidence>
<sequence length="83" mass="9712">MIIQSAESIETDMQDFIIVSRHFGKSYFLNQRQQGGMTAYFWSLEQTQLARFNSYALAYQFYFPSRHLLIHSDIVQLGANDEP</sequence>
<dbReference type="AlphaFoldDB" id="N9PYR6"/>
<evidence type="ECO:0000313" key="4">
    <source>
        <dbReference type="Proteomes" id="UP000652691"/>
    </source>
</evidence>
<organism evidence="1 3">
    <name type="scientific">Acinetobacter courvalinii</name>
    <dbReference type="NCBI Taxonomy" id="280147"/>
    <lineage>
        <taxon>Bacteria</taxon>
        <taxon>Pseudomonadati</taxon>
        <taxon>Pseudomonadota</taxon>
        <taxon>Gammaproteobacteria</taxon>
        <taxon>Moraxellales</taxon>
        <taxon>Moraxellaceae</taxon>
        <taxon>Acinetobacter</taxon>
    </lineage>
</organism>
<gene>
    <name evidence="1" type="ORF">F888_01512</name>
    <name evidence="2" type="ORF">GCM10007354_17930</name>
</gene>
<name>N9PYR6_9GAMM</name>
<dbReference type="PATRIC" id="fig|1217698.3.peg.1460"/>
<reference evidence="2 4" key="2">
    <citation type="journal article" date="2014" name="Int. J. Syst. Evol. Microbiol.">
        <title>Complete genome sequence of Corynebacterium casei LMG S-19264T (=DSM 44701T), isolated from a smear-ripened cheese.</title>
        <authorList>
            <consortium name="US DOE Joint Genome Institute (JGI-PGF)"/>
            <person name="Walter F."/>
            <person name="Albersmeier A."/>
            <person name="Kalinowski J."/>
            <person name="Ruckert C."/>
        </authorList>
    </citation>
    <scope>NUCLEOTIDE SEQUENCE [LARGE SCALE GENOMIC DNA]</scope>
    <source>
        <strain evidence="2 4">CCM 8635</strain>
    </source>
</reference>
<evidence type="ECO:0000313" key="2">
    <source>
        <dbReference type="EMBL" id="GGH35010.1"/>
    </source>
</evidence>
<proteinExistence type="predicted"/>
<dbReference type="HOGENOM" id="CLU_193473_0_0_6"/>
<dbReference type="STRING" id="1217698.F888_01512"/>
<keyword evidence="3" id="KW-1185">Reference proteome</keyword>
<dbReference type="EMBL" id="APSA01000005">
    <property type="protein sequence ID" value="ENX38643.1"/>
    <property type="molecule type" value="Genomic_DNA"/>
</dbReference>
<reference evidence="1 3" key="1">
    <citation type="submission" date="2013-02" db="EMBL/GenBank/DDBJ databases">
        <title>The Genome Sequence of Acinetobacter sp. NIPH 3623.</title>
        <authorList>
            <consortium name="The Broad Institute Genome Sequencing Platform"/>
            <consortium name="The Broad Institute Genome Sequencing Center for Infectious Disease"/>
            <person name="Cerqueira G."/>
            <person name="Feldgarden M."/>
            <person name="Courvalin P."/>
            <person name="Perichon B."/>
            <person name="Grillot-Courvalin C."/>
            <person name="Clermont D."/>
            <person name="Rocha E."/>
            <person name="Yoon E.-J."/>
            <person name="Nemec A."/>
            <person name="Walker B."/>
            <person name="Young S.K."/>
            <person name="Zeng Q."/>
            <person name="Gargeya S."/>
            <person name="Fitzgerald M."/>
            <person name="Haas B."/>
            <person name="Abouelleil A."/>
            <person name="Alvarado L."/>
            <person name="Arachchi H.M."/>
            <person name="Berlin A.M."/>
            <person name="Chapman S.B."/>
            <person name="Dewar J."/>
            <person name="Goldberg J."/>
            <person name="Griggs A."/>
            <person name="Gujja S."/>
            <person name="Hansen M."/>
            <person name="Howarth C."/>
            <person name="Imamovic A."/>
            <person name="Larimer J."/>
            <person name="McCowan C."/>
            <person name="Murphy C."/>
            <person name="Neiman D."/>
            <person name="Pearson M."/>
            <person name="Priest M."/>
            <person name="Roberts A."/>
            <person name="Saif S."/>
            <person name="Shea T."/>
            <person name="Sisk P."/>
            <person name="Sykes S."/>
            <person name="Wortman J."/>
            <person name="Nusbaum C."/>
            <person name="Birren B."/>
        </authorList>
    </citation>
    <scope>NUCLEOTIDE SEQUENCE [LARGE SCALE GENOMIC DNA]</scope>
    <source>
        <strain evidence="1 3">NIPH 3623</strain>
    </source>
</reference>